<geneLocation type="plasmid" evidence="10">
    <name>ii</name>
</geneLocation>
<protein>
    <recommendedName>
        <fullName evidence="6">Ribose 1,5-bisphosphate phosphokinase PhnN</fullName>
        <ecNumber evidence="6">2.7.4.23</ecNumber>
    </recommendedName>
    <alternativeName>
        <fullName evidence="6">Ribose 1,5-bisphosphokinase</fullName>
    </alternativeName>
</protein>
<comment type="similarity">
    <text evidence="6">Belongs to the ribose 1,5-bisphosphokinase family.</text>
</comment>
<dbReference type="PANTHER" id="PTHR23117:SF8">
    <property type="entry name" value="RIBOSE 1,5-BISPHOSPHATE PHOSPHOKINASE PHNN"/>
    <property type="match status" value="1"/>
</dbReference>
<dbReference type="HAMAP" id="MF_00836">
    <property type="entry name" value="PhnN"/>
    <property type="match status" value="1"/>
</dbReference>
<evidence type="ECO:0000313" key="9">
    <source>
        <dbReference type="EMBL" id="SPD59960.1"/>
    </source>
</evidence>
<reference evidence="10 11" key="1">
    <citation type="submission" date="2018-01" db="EMBL/GenBank/DDBJ databases">
        <authorList>
            <person name="Clerissi C."/>
        </authorList>
    </citation>
    <scope>NUCLEOTIDE SEQUENCE [LARGE SCALE GENOMIC DNA]</scope>
    <source>
        <strain evidence="8">Cupriavidus taiwanensis STM 6082</strain>
        <strain evidence="9">Cupriavidus taiwanensis STM 6160</strain>
        <plasmid evidence="10">ii</plasmid>
        <plasmid evidence="9">II</plasmid>
    </source>
</reference>
<organism evidence="9 10">
    <name type="scientific">Cupriavidus neocaledonicus</name>
    <dbReference type="NCBI Taxonomy" id="1040979"/>
    <lineage>
        <taxon>Bacteria</taxon>
        <taxon>Pseudomonadati</taxon>
        <taxon>Pseudomonadota</taxon>
        <taxon>Betaproteobacteria</taxon>
        <taxon>Burkholderiales</taxon>
        <taxon>Burkholderiaceae</taxon>
        <taxon>Cupriavidus</taxon>
    </lineage>
</organism>
<evidence type="ECO:0000256" key="4">
    <source>
        <dbReference type="ARBA" id="ARBA00022741"/>
    </source>
</evidence>
<sequence length="196" mass="21247">MSTATVADGHGLFYLMGPSGSGKDSLLRALRERLRADHRIVIAHRYITRAADANEASVALTPEEFQRRRALGCLALDWRSHGLHYGIGIEIEQWLARGLTVIVNGSREYLPQAVARYPRLCAVHVRVQPEVLAARLRQRGREAEDAIAGRLARARQAFTVPPGCRLVEIDNSGGLESAVAALAQLVGAAPAAARQA</sequence>
<dbReference type="InterPro" id="IPR008145">
    <property type="entry name" value="GK/Ca_channel_bsu"/>
</dbReference>
<feature type="binding site" evidence="6">
    <location>
        <begin position="17"/>
        <end position="24"/>
    </location>
    <ligand>
        <name>ATP</name>
        <dbReference type="ChEBI" id="CHEBI:30616"/>
    </ligand>
</feature>
<comment type="pathway">
    <text evidence="2 6">Metabolic intermediate biosynthesis; 5-phospho-alpha-D-ribose 1-diphosphate biosynthesis; 5-phospho-alpha-D-ribose 1-diphosphate from D-ribose 5-phosphate (route II): step 3/3.</text>
</comment>
<dbReference type="GO" id="GO:0033863">
    <property type="term" value="F:ribose 1,5-bisphosphate phosphokinase activity"/>
    <property type="evidence" value="ECO:0007669"/>
    <property type="project" value="UniProtKB-UniRule"/>
</dbReference>
<evidence type="ECO:0000259" key="7">
    <source>
        <dbReference type="SMART" id="SM00072"/>
    </source>
</evidence>
<keyword evidence="5 6" id="KW-0067">ATP-binding</keyword>
<dbReference type="EMBL" id="OFTC01000033">
    <property type="protein sequence ID" value="SOZ38448.1"/>
    <property type="molecule type" value="Genomic_DNA"/>
</dbReference>
<evidence type="ECO:0000256" key="3">
    <source>
        <dbReference type="ARBA" id="ARBA00022679"/>
    </source>
</evidence>
<keyword evidence="9" id="KW-0614">Plasmid</keyword>
<evidence type="ECO:0000256" key="5">
    <source>
        <dbReference type="ARBA" id="ARBA00022840"/>
    </source>
</evidence>
<dbReference type="Proteomes" id="UP000256710">
    <property type="component" value="Unassembled WGS sequence"/>
</dbReference>
<keyword evidence="4 6" id="KW-0547">Nucleotide-binding</keyword>
<dbReference type="PANTHER" id="PTHR23117">
    <property type="entry name" value="GUANYLATE KINASE-RELATED"/>
    <property type="match status" value="1"/>
</dbReference>
<proteinExistence type="inferred from homology"/>
<dbReference type="GO" id="GO:0006015">
    <property type="term" value="P:5-phosphoribose 1-diphosphate biosynthetic process"/>
    <property type="evidence" value="ECO:0007669"/>
    <property type="project" value="UniProtKB-UniRule"/>
</dbReference>
<evidence type="ECO:0000313" key="11">
    <source>
        <dbReference type="Proteomes" id="UP000256710"/>
    </source>
</evidence>
<dbReference type="NCBIfam" id="TIGR02322">
    <property type="entry name" value="phosphon_PhnN"/>
    <property type="match status" value="1"/>
</dbReference>
<evidence type="ECO:0000256" key="6">
    <source>
        <dbReference type="HAMAP-Rule" id="MF_00836"/>
    </source>
</evidence>
<evidence type="ECO:0000256" key="1">
    <source>
        <dbReference type="ARBA" id="ARBA00000373"/>
    </source>
</evidence>
<dbReference type="Proteomes" id="UP000255168">
    <property type="component" value="Plasmid II"/>
</dbReference>
<dbReference type="GO" id="GO:0005829">
    <property type="term" value="C:cytosol"/>
    <property type="evidence" value="ECO:0007669"/>
    <property type="project" value="TreeGrafter"/>
</dbReference>
<gene>
    <name evidence="6 9" type="primary">phnN</name>
    <name evidence="8" type="ORF">CBM2605_B100399</name>
    <name evidence="9" type="ORF">CBM2607_MP20612</name>
</gene>
<keyword evidence="11" id="KW-1185">Reference proteome</keyword>
<keyword evidence="3 6" id="KW-0808">Transferase</keyword>
<dbReference type="EC" id="2.7.4.23" evidence="6"/>
<dbReference type="EMBL" id="LT984807">
    <property type="protein sequence ID" value="SPD59960.1"/>
    <property type="molecule type" value="Genomic_DNA"/>
</dbReference>
<comment type="function">
    <text evidence="6">Catalyzes the phosphorylation of ribose 1,5-bisphosphate to 5-phospho-D-ribosyl alpha-1-diphosphate (PRPP).</text>
</comment>
<dbReference type="RefSeq" id="WP_018004540.1">
    <property type="nucleotide sequence ID" value="NZ_AQUR01000078.1"/>
</dbReference>
<evidence type="ECO:0000313" key="8">
    <source>
        <dbReference type="EMBL" id="SOZ38448.1"/>
    </source>
</evidence>
<dbReference type="GO" id="GO:0019634">
    <property type="term" value="P:organic phosphonate metabolic process"/>
    <property type="evidence" value="ECO:0007669"/>
    <property type="project" value="UniProtKB-UniRule"/>
</dbReference>
<dbReference type="GO" id="GO:0005524">
    <property type="term" value="F:ATP binding"/>
    <property type="evidence" value="ECO:0007669"/>
    <property type="project" value="UniProtKB-KW"/>
</dbReference>
<dbReference type="SMART" id="SM00072">
    <property type="entry name" value="GuKc"/>
    <property type="match status" value="1"/>
</dbReference>
<name>A0A375HT82_9BURK</name>
<evidence type="ECO:0000313" key="10">
    <source>
        <dbReference type="Proteomes" id="UP000255168"/>
    </source>
</evidence>
<comment type="catalytic activity">
    <reaction evidence="1 6">
        <text>alpha-D-ribose 1,5-bisphosphate + ATP = 5-phospho-alpha-D-ribose 1-diphosphate + ADP</text>
        <dbReference type="Rhea" id="RHEA:20109"/>
        <dbReference type="ChEBI" id="CHEBI:30616"/>
        <dbReference type="ChEBI" id="CHEBI:58017"/>
        <dbReference type="ChEBI" id="CHEBI:68688"/>
        <dbReference type="ChEBI" id="CHEBI:456216"/>
        <dbReference type="EC" id="2.7.4.23"/>
    </reaction>
</comment>
<dbReference type="SUPFAM" id="SSF52540">
    <property type="entry name" value="P-loop containing nucleoside triphosphate hydrolases"/>
    <property type="match status" value="1"/>
</dbReference>
<feature type="domain" description="Guanylate kinase/L-type calcium channel beta subunit" evidence="7">
    <location>
        <begin position="9"/>
        <end position="190"/>
    </location>
</feature>
<accession>A0A375HT82</accession>
<geneLocation type="plasmid" evidence="9">
    <name>II</name>
</geneLocation>
<keyword evidence="9" id="KW-0418">Kinase</keyword>
<dbReference type="Gene3D" id="3.40.50.300">
    <property type="entry name" value="P-loop containing nucleotide triphosphate hydrolases"/>
    <property type="match status" value="1"/>
</dbReference>
<dbReference type="Pfam" id="PF13238">
    <property type="entry name" value="AAA_18"/>
    <property type="match status" value="1"/>
</dbReference>
<dbReference type="UniPathway" id="UPA00087">
    <property type="reaction ID" value="UER00175"/>
</dbReference>
<dbReference type="InterPro" id="IPR027417">
    <property type="entry name" value="P-loop_NTPase"/>
</dbReference>
<dbReference type="InterPro" id="IPR012699">
    <property type="entry name" value="PhnN"/>
</dbReference>
<dbReference type="NCBIfam" id="NF007485">
    <property type="entry name" value="PRK10078.1"/>
    <property type="match status" value="1"/>
</dbReference>
<dbReference type="AlphaFoldDB" id="A0A375HT82"/>
<evidence type="ECO:0000256" key="2">
    <source>
        <dbReference type="ARBA" id="ARBA00005069"/>
    </source>
</evidence>